<feature type="domain" description="CBM1" evidence="13">
    <location>
        <begin position="17"/>
        <end position="53"/>
    </location>
</feature>
<name>S8AVE1_DACHA</name>
<evidence type="ECO:0000313" key="14">
    <source>
        <dbReference type="EMBL" id="EPS44931.1"/>
    </source>
</evidence>
<organism evidence="14 15">
    <name type="scientific">Dactylellina haptotyla (strain CBS 200.50)</name>
    <name type="common">Nematode-trapping fungus</name>
    <name type="synonym">Monacrosporium haptotylum</name>
    <dbReference type="NCBI Taxonomy" id="1284197"/>
    <lineage>
        <taxon>Eukaryota</taxon>
        <taxon>Fungi</taxon>
        <taxon>Dikarya</taxon>
        <taxon>Ascomycota</taxon>
        <taxon>Pezizomycotina</taxon>
        <taxon>Orbiliomycetes</taxon>
        <taxon>Orbiliales</taxon>
        <taxon>Orbiliaceae</taxon>
        <taxon>Dactylellina</taxon>
    </lineage>
</organism>
<keyword evidence="8" id="KW-0326">Glycosidase</keyword>
<dbReference type="PROSITE" id="PS00562">
    <property type="entry name" value="CBM1_1"/>
    <property type="match status" value="1"/>
</dbReference>
<keyword evidence="4 12" id="KW-0732">Signal</keyword>
<evidence type="ECO:0000256" key="6">
    <source>
        <dbReference type="ARBA" id="ARBA00023001"/>
    </source>
</evidence>
<dbReference type="GO" id="GO:0008810">
    <property type="term" value="F:cellulase activity"/>
    <property type="evidence" value="ECO:0007669"/>
    <property type="project" value="UniProtKB-EC"/>
</dbReference>
<dbReference type="Proteomes" id="UP000015100">
    <property type="component" value="Unassembled WGS sequence"/>
</dbReference>
<dbReference type="HOGENOM" id="CLU_826462_0_0_1"/>
<dbReference type="InterPro" id="IPR000254">
    <property type="entry name" value="CBD"/>
</dbReference>
<evidence type="ECO:0000256" key="12">
    <source>
        <dbReference type="SAM" id="SignalP"/>
    </source>
</evidence>
<dbReference type="EMBL" id="AQGS01000025">
    <property type="protein sequence ID" value="EPS44931.1"/>
    <property type="molecule type" value="Genomic_DNA"/>
</dbReference>
<reference evidence="15" key="2">
    <citation type="submission" date="2013-04" db="EMBL/GenBank/DDBJ databases">
        <title>Genomic mechanisms accounting for the adaptation to parasitism in nematode-trapping fungi.</title>
        <authorList>
            <person name="Ahren D.G."/>
        </authorList>
    </citation>
    <scope>NUCLEOTIDE SEQUENCE [LARGE SCALE GENOMIC DNA]</scope>
    <source>
        <strain evidence="15">CBS 200.50</strain>
    </source>
</reference>
<dbReference type="EC" id="3.2.1.4" evidence="3 10"/>
<evidence type="ECO:0000256" key="11">
    <source>
        <dbReference type="SAM" id="MobiDB-lite"/>
    </source>
</evidence>
<dbReference type="OMA" id="FNACTNQ"/>
<dbReference type="Pfam" id="PF00734">
    <property type="entry name" value="CBM_1"/>
    <property type="match status" value="1"/>
</dbReference>
<dbReference type="OrthoDB" id="10035502at2759"/>
<keyword evidence="5" id="KW-0378">Hydrolase</keyword>
<evidence type="ECO:0000256" key="7">
    <source>
        <dbReference type="ARBA" id="ARBA00023277"/>
    </source>
</evidence>
<feature type="signal peptide" evidence="12">
    <location>
        <begin position="1"/>
        <end position="17"/>
    </location>
</feature>
<sequence length="318" mass="32840">MKANAIVAAALVGAVSAQQSVWGQCGGVGWTGPTSCASGNSCSYLNDYYSQCVPGGNGNPTTTKTTTTSTRTTTTSSRTTTTSTRTTTTSTRTTTTGGSQSTGTGLQPISGGASGSGQTTRYWDCCKASCAWPGKGPVIPNVCDASGNRITNDPINAKSSCDGGNAYMCINQQPQVINNNVAYGFAAVSLAGRTEQQWCCSCYELTLTSGPAAGKKYVVQATNTGGDLGQNHFDLALPGGGFGIFDACTNQFPGTPASNWGQRYGGVTSRDQCNGLPSAMQSGCFFRFDWFAGSDNPSVNFVEVKCPAEIVNISGCSR</sequence>
<dbReference type="SUPFAM" id="SSF57180">
    <property type="entry name" value="Cellulose-binding domain"/>
    <property type="match status" value="1"/>
</dbReference>
<evidence type="ECO:0000256" key="3">
    <source>
        <dbReference type="ARBA" id="ARBA00012601"/>
    </source>
</evidence>
<keyword evidence="9" id="KW-0624">Polysaccharide degradation</keyword>
<evidence type="ECO:0000256" key="4">
    <source>
        <dbReference type="ARBA" id="ARBA00022729"/>
    </source>
</evidence>
<evidence type="ECO:0000256" key="5">
    <source>
        <dbReference type="ARBA" id="ARBA00022801"/>
    </source>
</evidence>
<dbReference type="SUPFAM" id="SSF50685">
    <property type="entry name" value="Barwin-like endoglucanases"/>
    <property type="match status" value="1"/>
</dbReference>
<evidence type="ECO:0000259" key="13">
    <source>
        <dbReference type="PROSITE" id="PS51164"/>
    </source>
</evidence>
<evidence type="ECO:0000256" key="10">
    <source>
        <dbReference type="PROSITE-ProRule" id="PRU10069"/>
    </source>
</evidence>
<evidence type="ECO:0000256" key="2">
    <source>
        <dbReference type="ARBA" id="ARBA00007793"/>
    </source>
</evidence>
<feature type="chain" id="PRO_5004560953" description="Cellulase" evidence="12">
    <location>
        <begin position="18"/>
        <end position="318"/>
    </location>
</feature>
<reference evidence="14 15" key="1">
    <citation type="journal article" date="2013" name="PLoS Genet.">
        <title>Genomic mechanisms accounting for the adaptation to parasitism in nematode-trapping fungi.</title>
        <authorList>
            <person name="Meerupati T."/>
            <person name="Andersson K.M."/>
            <person name="Friman E."/>
            <person name="Kumar D."/>
            <person name="Tunlid A."/>
            <person name="Ahren D."/>
        </authorList>
    </citation>
    <scope>NUCLEOTIDE SEQUENCE [LARGE SCALE GENOMIC DNA]</scope>
    <source>
        <strain evidence="14 15">CBS 200.50</strain>
    </source>
</reference>
<evidence type="ECO:0000256" key="9">
    <source>
        <dbReference type="ARBA" id="ARBA00023326"/>
    </source>
</evidence>
<protein>
    <recommendedName>
        <fullName evidence="3 10">Cellulase</fullName>
        <ecNumber evidence="3 10">3.2.1.4</ecNumber>
    </recommendedName>
</protein>
<comment type="similarity">
    <text evidence="2">Belongs to the glycosyl hydrolase 45 (cellulase K) family.</text>
</comment>
<dbReference type="GO" id="GO:0030245">
    <property type="term" value="P:cellulose catabolic process"/>
    <property type="evidence" value="ECO:0007669"/>
    <property type="project" value="UniProtKB-KW"/>
</dbReference>
<dbReference type="Gene3D" id="2.40.40.10">
    <property type="entry name" value="RlpA-like domain"/>
    <property type="match status" value="1"/>
</dbReference>
<dbReference type="GO" id="GO:0005576">
    <property type="term" value="C:extracellular region"/>
    <property type="evidence" value="ECO:0007669"/>
    <property type="project" value="InterPro"/>
</dbReference>
<feature type="active site" description="Nucleophile" evidence="10">
    <location>
        <position position="124"/>
    </location>
</feature>
<dbReference type="InterPro" id="IPR035971">
    <property type="entry name" value="CBD_sf"/>
</dbReference>
<dbReference type="eggNOG" id="ENOG502RXA6">
    <property type="taxonomic scope" value="Eukaryota"/>
</dbReference>
<comment type="catalytic activity">
    <reaction evidence="1 10">
        <text>Endohydrolysis of (1-&gt;4)-beta-D-glucosidic linkages in cellulose, lichenin and cereal beta-D-glucans.</text>
        <dbReference type="EC" id="3.2.1.4"/>
    </reaction>
</comment>
<feature type="region of interest" description="Disordered" evidence="11">
    <location>
        <begin position="59"/>
        <end position="115"/>
    </location>
</feature>
<dbReference type="PANTHER" id="PTHR39730:SF1">
    <property type="entry name" value="ENDOGLUCANASE 1"/>
    <property type="match status" value="1"/>
</dbReference>
<dbReference type="InterPro" id="IPR052288">
    <property type="entry name" value="GH45_Enzymes"/>
</dbReference>
<gene>
    <name evidence="14" type="ORF">H072_1082</name>
</gene>
<dbReference type="PANTHER" id="PTHR39730">
    <property type="entry name" value="ENDOGLUCANASE 1"/>
    <property type="match status" value="1"/>
</dbReference>
<dbReference type="PROSITE" id="PS01140">
    <property type="entry name" value="GLYCOSYL_HYDROL_F45"/>
    <property type="match status" value="1"/>
</dbReference>
<evidence type="ECO:0000256" key="8">
    <source>
        <dbReference type="ARBA" id="ARBA00023295"/>
    </source>
</evidence>
<proteinExistence type="inferred from homology"/>
<evidence type="ECO:0000313" key="15">
    <source>
        <dbReference type="Proteomes" id="UP000015100"/>
    </source>
</evidence>
<dbReference type="GO" id="GO:0030248">
    <property type="term" value="F:cellulose binding"/>
    <property type="evidence" value="ECO:0007669"/>
    <property type="project" value="InterPro"/>
</dbReference>
<keyword evidence="7" id="KW-0119">Carbohydrate metabolism</keyword>
<dbReference type="PROSITE" id="PS51164">
    <property type="entry name" value="CBM1_2"/>
    <property type="match status" value="1"/>
</dbReference>
<dbReference type="Pfam" id="PF02015">
    <property type="entry name" value="Glyco_hydro_45"/>
    <property type="match status" value="1"/>
</dbReference>
<comment type="caution">
    <text evidence="14">The sequence shown here is derived from an EMBL/GenBank/DDBJ whole genome shotgun (WGS) entry which is preliminary data.</text>
</comment>
<accession>S8AVE1</accession>
<keyword evidence="6" id="KW-0136">Cellulose degradation</keyword>
<dbReference type="AlphaFoldDB" id="S8AVE1"/>
<dbReference type="InterPro" id="IPR000334">
    <property type="entry name" value="Glyco_hydro_45"/>
</dbReference>
<dbReference type="STRING" id="1284197.S8AVE1"/>
<evidence type="ECO:0000256" key="1">
    <source>
        <dbReference type="ARBA" id="ARBA00000966"/>
    </source>
</evidence>
<dbReference type="SMART" id="SM00236">
    <property type="entry name" value="fCBD"/>
    <property type="match status" value="1"/>
</dbReference>
<dbReference type="InterPro" id="IPR036908">
    <property type="entry name" value="RlpA-like_sf"/>
</dbReference>
<keyword evidence="15" id="KW-1185">Reference proteome</keyword>
<feature type="compositionally biased region" description="Low complexity" evidence="11">
    <location>
        <begin position="61"/>
        <end position="105"/>
    </location>
</feature>